<dbReference type="AlphaFoldDB" id="A0A6H2BXX2"/>
<dbReference type="Proteomes" id="UP000502433">
    <property type="component" value="Chromosome"/>
</dbReference>
<evidence type="ECO:0000313" key="3">
    <source>
        <dbReference type="Proteomes" id="UP000502433"/>
    </source>
</evidence>
<reference evidence="2 3" key="2">
    <citation type="submission" date="2020-04" db="EMBL/GenBank/DDBJ databases">
        <authorList>
            <person name="Fomenkov A."/>
            <person name="Anton B.P."/>
            <person name="Roberts R.J."/>
        </authorList>
    </citation>
    <scope>NUCLEOTIDE SEQUENCE [LARGE SCALE GENOMIC DNA]</scope>
    <source>
        <strain evidence="2 3">CCAP 1403/13f</strain>
    </source>
</reference>
<name>A0A6H2BXX2_DOLFA</name>
<accession>A0A6H2BXX2</accession>
<feature type="transmembrane region" description="Helical" evidence="1">
    <location>
        <begin position="20"/>
        <end position="42"/>
    </location>
</feature>
<keyword evidence="1" id="KW-0472">Membrane</keyword>
<reference evidence="2 3" key="1">
    <citation type="submission" date="2020-04" db="EMBL/GenBank/DDBJ databases">
        <title>Genome-Wide Identification of 5-Methylcytosine Sites in Bacterial Genomes By High-Throughput Sequencing of MspJI Restriction Fragments.</title>
        <authorList>
            <person name="Wu V."/>
        </authorList>
    </citation>
    <scope>NUCLEOTIDE SEQUENCE [LARGE SCALE GENOMIC DNA]</scope>
    <source>
        <strain evidence="2 3">CCAP 1403/13f</strain>
    </source>
</reference>
<proteinExistence type="predicted"/>
<dbReference type="KEGG" id="dfs:HGD76_07670"/>
<organism evidence="2 3">
    <name type="scientific">Dolichospermum flos-aquae CCAP 1403/13F</name>
    <dbReference type="NCBI Taxonomy" id="315271"/>
    <lineage>
        <taxon>Bacteria</taxon>
        <taxon>Bacillati</taxon>
        <taxon>Cyanobacteriota</taxon>
        <taxon>Cyanophyceae</taxon>
        <taxon>Nostocales</taxon>
        <taxon>Aphanizomenonaceae</taxon>
        <taxon>Dolichospermum</taxon>
    </lineage>
</organism>
<evidence type="ECO:0000256" key="1">
    <source>
        <dbReference type="SAM" id="Phobius"/>
    </source>
</evidence>
<keyword evidence="1" id="KW-0812">Transmembrane</keyword>
<feature type="transmembrane region" description="Helical" evidence="1">
    <location>
        <begin position="54"/>
        <end position="75"/>
    </location>
</feature>
<sequence length="79" mass="9015">MKTNDKDNQSLLLILTGKGFKYLMLTIFGFAIAVVVFYICGASSITKVLLSFDVFIYFLRFAVLLFCLLAITMIWESWS</sequence>
<protein>
    <submittedName>
        <fullName evidence="2">Uncharacterized protein</fullName>
    </submittedName>
</protein>
<keyword evidence="1" id="KW-1133">Transmembrane helix</keyword>
<gene>
    <name evidence="2" type="ORF">HGD76_07670</name>
</gene>
<dbReference type="EMBL" id="CP051206">
    <property type="protein sequence ID" value="QJB44087.1"/>
    <property type="molecule type" value="Genomic_DNA"/>
</dbReference>
<dbReference type="RefSeq" id="WP_148766294.1">
    <property type="nucleotide sequence ID" value="NZ_CP051206.1"/>
</dbReference>
<evidence type="ECO:0000313" key="2">
    <source>
        <dbReference type="EMBL" id="QJB44087.1"/>
    </source>
</evidence>